<dbReference type="PANTHER" id="PTHR23020">
    <property type="entry name" value="UNCHARACTERIZED NUCLEAR HORMONE RECEPTOR-RELATED"/>
    <property type="match status" value="1"/>
</dbReference>
<dbReference type="SUPFAM" id="SSF56112">
    <property type="entry name" value="Protein kinase-like (PK-like)"/>
    <property type="match status" value="1"/>
</dbReference>
<dbReference type="SMART" id="SM00587">
    <property type="entry name" value="CHK"/>
    <property type="match status" value="1"/>
</dbReference>
<evidence type="ECO:0000313" key="3">
    <source>
        <dbReference type="Proteomes" id="UP000020825"/>
    </source>
</evidence>
<dbReference type="PANTHER" id="PTHR23020:SF41">
    <property type="entry name" value="AMINOGLYCOSIDE PHOSPHOTRANSFERASE DOMAIN-CONTAINING PROTEIN"/>
    <property type="match status" value="1"/>
</dbReference>
<name>X8CRH9_MYCIT</name>
<gene>
    <name evidence="2" type="ORF">I550_1787</name>
</gene>
<sequence>MTSQALPVTLRSPEDLTPAVLTSLLRRHRPAVTVTDVRVRSTWQGTTSHIHLDVDYADDDTDLPSKLFVKTQLGTVHDLPAAVDESLSEGGGGTVLLDDETTFYRNLRDDLDVETMTTYFAEHLDGPSQFMVIGEDITLRGARVPDAVAGLPVEQVDELLATLSRVHAPFWANPRLDASGDLAWLQHPVTGGFAEFLRTNGFAIIRAFVDIPYKRELLNATGADMDAMEAAFWTLQDRVAHEPITLLHGDPHPRNTYVLPDGRVGLLDWQLVRRGSWSHDVGYALIGALSPASRREHERELLDNYRGRLLDAGVSSVPDREQMWSAYRQSPAWGSACGPLRPIRCIRSRSCALCSAASPRPMRISAPASC</sequence>
<dbReference type="InterPro" id="IPR015897">
    <property type="entry name" value="CHK_kinase-like"/>
</dbReference>
<organism evidence="2 3">
    <name type="scientific">Mycobacterium intracellulare 1956</name>
    <dbReference type="NCBI Taxonomy" id="1299331"/>
    <lineage>
        <taxon>Bacteria</taxon>
        <taxon>Bacillati</taxon>
        <taxon>Actinomycetota</taxon>
        <taxon>Actinomycetes</taxon>
        <taxon>Mycobacteriales</taxon>
        <taxon>Mycobacteriaceae</taxon>
        <taxon>Mycobacterium</taxon>
        <taxon>Mycobacterium avium complex (MAC)</taxon>
    </lineage>
</organism>
<feature type="domain" description="CHK kinase-like" evidence="1">
    <location>
        <begin position="132"/>
        <end position="315"/>
    </location>
</feature>
<accession>X8CRH9</accession>
<dbReference type="InterPro" id="IPR052961">
    <property type="entry name" value="Oxido-Kinase-like_Enzymes"/>
</dbReference>
<dbReference type="PATRIC" id="fig|1299331.3.peg.1735"/>
<dbReference type="InterPro" id="IPR002575">
    <property type="entry name" value="Aminoglycoside_PTrfase"/>
</dbReference>
<dbReference type="Proteomes" id="UP000020825">
    <property type="component" value="Unassembled WGS sequence"/>
</dbReference>
<dbReference type="InterPro" id="IPR011009">
    <property type="entry name" value="Kinase-like_dom_sf"/>
</dbReference>
<dbReference type="Gene3D" id="3.90.1200.10">
    <property type="match status" value="1"/>
</dbReference>
<dbReference type="EMBL" id="JAOG01000001">
    <property type="protein sequence ID" value="EUA58644.1"/>
    <property type="molecule type" value="Genomic_DNA"/>
</dbReference>
<proteinExistence type="predicted"/>
<evidence type="ECO:0000259" key="1">
    <source>
        <dbReference type="SMART" id="SM00587"/>
    </source>
</evidence>
<protein>
    <submittedName>
        <fullName evidence="2">Phosphotransferase enzyme family protein</fullName>
    </submittedName>
</protein>
<dbReference type="AlphaFoldDB" id="X8CRH9"/>
<keyword evidence="2" id="KW-0808">Transferase</keyword>
<evidence type="ECO:0000313" key="2">
    <source>
        <dbReference type="EMBL" id="EUA58644.1"/>
    </source>
</evidence>
<dbReference type="Pfam" id="PF01636">
    <property type="entry name" value="APH"/>
    <property type="match status" value="1"/>
</dbReference>
<dbReference type="GO" id="GO:0016740">
    <property type="term" value="F:transferase activity"/>
    <property type="evidence" value="ECO:0007669"/>
    <property type="project" value="UniProtKB-KW"/>
</dbReference>
<comment type="caution">
    <text evidence="2">The sequence shown here is derived from an EMBL/GenBank/DDBJ whole genome shotgun (WGS) entry which is preliminary data.</text>
</comment>
<reference evidence="2 3" key="1">
    <citation type="submission" date="2013-12" db="EMBL/GenBank/DDBJ databases">
        <authorList>
            <person name="Zelazny A."/>
            <person name="Olivier K."/>
            <person name="Holland S."/>
            <person name="Lenaerts A."/>
            <person name="Ordway D."/>
            <person name="DeGroote M.A."/>
            <person name="Parker T."/>
            <person name="Sizemore C."/>
            <person name="Tallon L.J."/>
            <person name="Sadzewicz L.K."/>
            <person name="Sengamalay N."/>
            <person name="Fraser C.M."/>
            <person name="Hine E."/>
            <person name="Shefchek K.A."/>
            <person name="Das S.P."/>
            <person name="Tettelin H."/>
        </authorList>
    </citation>
    <scope>NUCLEOTIDE SEQUENCE [LARGE SCALE GENOMIC DNA]</scope>
    <source>
        <strain evidence="2 3">1956</strain>
    </source>
</reference>